<dbReference type="SUPFAM" id="SSF57879">
    <property type="entry name" value="Zinc domain conserved in yeast copper-regulated transcription factors"/>
    <property type="match status" value="1"/>
</dbReference>
<proteinExistence type="predicted"/>
<feature type="region of interest" description="Disordered" evidence="8">
    <location>
        <begin position="108"/>
        <end position="130"/>
    </location>
</feature>
<keyword evidence="6" id="KW-0804">Transcription</keyword>
<dbReference type="PROSITE" id="PS50073">
    <property type="entry name" value="COPPER_FIST_2"/>
    <property type="match status" value="1"/>
</dbReference>
<dbReference type="Gene3D" id="3.90.430.10">
    <property type="entry name" value="Copper fist DNA-binding domain"/>
    <property type="match status" value="1"/>
</dbReference>
<dbReference type="SMART" id="SM00412">
    <property type="entry name" value="Cu_FIST"/>
    <property type="match status" value="1"/>
</dbReference>
<sequence>MTATTAPPSRPPSFLPYRYSGSMLSMPRSGESSHTNLFTSSSSTSSTRDTPAPRMTFTISSPSSSRAADPASLAPATSPNSDEHHADPSTGGVKYACASCIRGHRTSSCTHKDGSKGPLYPIRSKGRPPTQCEICRKKRMESGRHVRCDCIGKKNPASTSSTALTSTTTASHPQKRGSTINTLAPILPSTTAPTSSRRVSDCSEDARPAKRSKLHEVARATQAKNAMSARRISDTESVDISISDSSAYDNLLAPIRPPHAQHFWSLPSIHTAQTVARRTDGHSTMPQTIDPFKPRRSSTLSLSNLMNPCGCRSTGSCTCCSEKRQRKLPISPRQQTSNLEDCDPSRCSCSGPSCRQAKRASPTRQMQSMPSTDVPTSKPATSSCCSGKGASASTAYSIELLLQAVDMSTEFVPPPCGCGENCRCAGCLAKQGASAVPTHEVQRAPNTMTASSASPRTSPATTASQPAATTSAISAVGCDDCAACDLALERPSGIGAVDSWMEMQRNASSPARNRSWSIESDQHRASSTVASVNASRRTSQAEVAPLSEHTADGPIHAAVPTLHGGLLASDSDKEGADQEANVEVHAELVLVHPKCSACLKVVREKGVGVLSAAK</sequence>
<dbReference type="OMA" id="PTQCEIC"/>
<dbReference type="SMART" id="SM01090">
    <property type="entry name" value="Copper-fist"/>
    <property type="match status" value="1"/>
</dbReference>
<keyword evidence="3" id="KW-0862">Zinc</keyword>
<feature type="compositionally biased region" description="Basic and acidic residues" evidence="8">
    <location>
        <begin position="198"/>
        <end position="218"/>
    </location>
</feature>
<dbReference type="InterPro" id="IPR051763">
    <property type="entry name" value="Copper_Homeo_Regul"/>
</dbReference>
<feature type="compositionally biased region" description="Low complexity" evidence="8">
    <location>
        <begin position="447"/>
        <end position="466"/>
    </location>
</feature>
<dbReference type="HOGENOM" id="CLU_508180_0_0_1"/>
<feature type="region of interest" description="Disordered" evidence="8">
    <location>
        <begin position="445"/>
        <end position="466"/>
    </location>
</feature>
<dbReference type="GO" id="GO:0000978">
    <property type="term" value="F:RNA polymerase II cis-regulatory region sequence-specific DNA binding"/>
    <property type="evidence" value="ECO:0007669"/>
    <property type="project" value="TreeGrafter"/>
</dbReference>
<name>I2G159_USTHO</name>
<dbReference type="PANTHER" id="PTHR28088">
    <property type="entry name" value="TRANSCRIPTIONAL ACTIVATOR HAA1-RELATED"/>
    <property type="match status" value="1"/>
</dbReference>
<feature type="compositionally biased region" description="Polar residues" evidence="8">
    <location>
        <begin position="362"/>
        <end position="379"/>
    </location>
</feature>
<dbReference type="InterPro" id="IPR036395">
    <property type="entry name" value="Cu_fist_DNA-bd_dom_sf"/>
</dbReference>
<keyword evidence="5" id="KW-0805">Transcription regulation</keyword>
<evidence type="ECO:0000256" key="1">
    <source>
        <dbReference type="ARBA" id="ARBA00004123"/>
    </source>
</evidence>
<keyword evidence="2" id="KW-0479">Metal-binding</keyword>
<evidence type="ECO:0000313" key="10">
    <source>
        <dbReference type="EMBL" id="CCF52902.1"/>
    </source>
</evidence>
<feature type="compositionally biased region" description="Low complexity" evidence="8">
    <location>
        <begin position="345"/>
        <end position="355"/>
    </location>
</feature>
<dbReference type="eggNOG" id="ENOG502S7CA">
    <property type="taxonomic scope" value="Eukaryota"/>
</dbReference>
<dbReference type="OrthoDB" id="5600085at2759"/>
<dbReference type="GO" id="GO:0006878">
    <property type="term" value="P:intracellular copper ion homeostasis"/>
    <property type="evidence" value="ECO:0007669"/>
    <property type="project" value="TreeGrafter"/>
</dbReference>
<evidence type="ECO:0000256" key="8">
    <source>
        <dbReference type="SAM" id="MobiDB-lite"/>
    </source>
</evidence>
<dbReference type="GO" id="GO:0005507">
    <property type="term" value="F:copper ion binding"/>
    <property type="evidence" value="ECO:0007669"/>
    <property type="project" value="InterPro"/>
</dbReference>
<evidence type="ECO:0000259" key="9">
    <source>
        <dbReference type="PROSITE" id="PS50073"/>
    </source>
</evidence>
<feature type="domain" description="Copper-fist" evidence="9">
    <location>
        <begin position="92"/>
        <end position="129"/>
    </location>
</feature>
<comment type="caution">
    <text evidence="10">The sequence shown here is derived from an EMBL/GenBank/DDBJ whole genome shotgun (WGS) entry which is preliminary data.</text>
</comment>
<dbReference type="STRING" id="1128400.I2G159"/>
<evidence type="ECO:0000256" key="5">
    <source>
        <dbReference type="ARBA" id="ARBA00023015"/>
    </source>
</evidence>
<evidence type="ECO:0000256" key="2">
    <source>
        <dbReference type="ARBA" id="ARBA00022723"/>
    </source>
</evidence>
<evidence type="ECO:0000256" key="6">
    <source>
        <dbReference type="ARBA" id="ARBA00023163"/>
    </source>
</evidence>
<keyword evidence="7" id="KW-0539">Nucleus</keyword>
<feature type="region of interest" description="Disordered" evidence="8">
    <location>
        <begin position="330"/>
        <end position="383"/>
    </location>
</feature>
<feature type="compositionally biased region" description="Low complexity" evidence="8">
    <location>
        <begin position="60"/>
        <end position="79"/>
    </location>
</feature>
<evidence type="ECO:0000313" key="11">
    <source>
        <dbReference type="Proteomes" id="UP000006174"/>
    </source>
</evidence>
<feature type="region of interest" description="Disordered" evidence="8">
    <location>
        <begin position="1"/>
        <end position="89"/>
    </location>
</feature>
<gene>
    <name evidence="10" type="ORF">UHOR_04274</name>
</gene>
<accession>I2G159</accession>
<reference evidence="10 11" key="1">
    <citation type="journal article" date="2012" name="Plant Cell">
        <title>Genome comparison of barley and maize smut fungi reveals targeted loss of RNA silencing components and species-specific presence of transposable elements.</title>
        <authorList>
            <person name="Laurie J.D."/>
            <person name="Ali S."/>
            <person name="Linning R."/>
            <person name="Mannhaupt G."/>
            <person name="Wong P."/>
            <person name="Gueldener U."/>
            <person name="Muensterkoetter M."/>
            <person name="Moore R."/>
            <person name="Kahmann R."/>
            <person name="Bakkeren G."/>
            <person name="Schirawski J."/>
        </authorList>
    </citation>
    <scope>NUCLEOTIDE SEQUENCE [LARGE SCALE GENOMIC DNA]</scope>
    <source>
        <strain evidence="11">Uh4875-4</strain>
    </source>
</reference>
<dbReference type="PANTHER" id="PTHR28088:SF5">
    <property type="entry name" value="TRANSCRIPTIONAL ACTIVATOR HAA1-RELATED"/>
    <property type="match status" value="1"/>
</dbReference>
<dbReference type="EMBL" id="CAGI01000178">
    <property type="protein sequence ID" value="CCF52902.1"/>
    <property type="molecule type" value="Genomic_DNA"/>
</dbReference>
<feature type="compositionally biased region" description="Polar residues" evidence="8">
    <location>
        <begin position="176"/>
        <end position="197"/>
    </location>
</feature>
<feature type="compositionally biased region" description="Low complexity" evidence="8">
    <location>
        <begin position="32"/>
        <end position="50"/>
    </location>
</feature>
<dbReference type="FunFam" id="3.90.430.10:FF:000001">
    <property type="entry name" value="Copper fist DNA-binding protein"/>
    <property type="match status" value="1"/>
</dbReference>
<dbReference type="GO" id="GO:0045944">
    <property type="term" value="P:positive regulation of transcription by RNA polymerase II"/>
    <property type="evidence" value="ECO:0007669"/>
    <property type="project" value="TreeGrafter"/>
</dbReference>
<dbReference type="AlphaFoldDB" id="I2G159"/>
<keyword evidence="11" id="KW-1185">Reference proteome</keyword>
<evidence type="ECO:0000256" key="7">
    <source>
        <dbReference type="ARBA" id="ARBA00023242"/>
    </source>
</evidence>
<dbReference type="GO" id="GO:0005634">
    <property type="term" value="C:nucleus"/>
    <property type="evidence" value="ECO:0007669"/>
    <property type="project" value="UniProtKB-SubCell"/>
</dbReference>
<keyword evidence="4" id="KW-0186">Copper</keyword>
<feature type="compositionally biased region" description="Low complexity" evidence="8">
    <location>
        <begin position="158"/>
        <end position="171"/>
    </location>
</feature>
<evidence type="ECO:0000256" key="3">
    <source>
        <dbReference type="ARBA" id="ARBA00022833"/>
    </source>
</evidence>
<dbReference type="GO" id="GO:0006879">
    <property type="term" value="P:intracellular iron ion homeostasis"/>
    <property type="evidence" value="ECO:0007669"/>
    <property type="project" value="TreeGrafter"/>
</dbReference>
<feature type="region of interest" description="Disordered" evidence="8">
    <location>
        <begin position="158"/>
        <end position="221"/>
    </location>
</feature>
<protein>
    <recommendedName>
        <fullName evidence="9">Copper-fist domain-containing protein</fullName>
    </recommendedName>
</protein>
<dbReference type="GO" id="GO:0000981">
    <property type="term" value="F:DNA-binding transcription factor activity, RNA polymerase II-specific"/>
    <property type="evidence" value="ECO:0007669"/>
    <property type="project" value="TreeGrafter"/>
</dbReference>
<dbReference type="Pfam" id="PF00649">
    <property type="entry name" value="Copper-fist"/>
    <property type="match status" value="1"/>
</dbReference>
<evidence type="ECO:0000256" key="4">
    <source>
        <dbReference type="ARBA" id="ARBA00023008"/>
    </source>
</evidence>
<comment type="subcellular location">
    <subcellularLocation>
        <location evidence="1">Nucleus</location>
    </subcellularLocation>
</comment>
<dbReference type="Proteomes" id="UP000006174">
    <property type="component" value="Unassembled WGS sequence"/>
</dbReference>
<organism evidence="10 11">
    <name type="scientific">Ustilago hordei</name>
    <name type="common">Barley covered smut fungus</name>
    <dbReference type="NCBI Taxonomy" id="120017"/>
    <lineage>
        <taxon>Eukaryota</taxon>
        <taxon>Fungi</taxon>
        <taxon>Dikarya</taxon>
        <taxon>Basidiomycota</taxon>
        <taxon>Ustilaginomycotina</taxon>
        <taxon>Ustilaginomycetes</taxon>
        <taxon>Ustilaginales</taxon>
        <taxon>Ustilaginaceae</taxon>
        <taxon>Ustilago</taxon>
    </lineage>
</organism>
<dbReference type="InterPro" id="IPR001083">
    <property type="entry name" value="Cu_fist_DNA-bd_dom"/>
</dbReference>